<protein>
    <submittedName>
        <fullName evidence="6">PNPLA domain-containing protein</fullName>
    </submittedName>
</protein>
<keyword evidence="2" id="KW-0442">Lipid degradation</keyword>
<dbReference type="WBParaSite" id="HPBE_0002196501-mRNA-1">
    <property type="protein sequence ID" value="HPBE_0002196501-mRNA-1"/>
    <property type="gene ID" value="HPBE_0002196501"/>
</dbReference>
<gene>
    <name evidence="4" type="ORF">HPBE_LOCUS21964</name>
</gene>
<feature type="active site" description="Nucleophile" evidence="2">
    <location>
        <position position="43"/>
    </location>
</feature>
<keyword evidence="1 2" id="KW-0443">Lipid metabolism</keyword>
<reference evidence="6" key="2">
    <citation type="submission" date="2019-09" db="UniProtKB">
        <authorList>
            <consortium name="WormBaseParasite"/>
        </authorList>
    </citation>
    <scope>IDENTIFICATION</scope>
</reference>
<dbReference type="SUPFAM" id="SSF52151">
    <property type="entry name" value="FabD/lysophospholipase-like"/>
    <property type="match status" value="1"/>
</dbReference>
<dbReference type="GO" id="GO:0016020">
    <property type="term" value="C:membrane"/>
    <property type="evidence" value="ECO:0007669"/>
    <property type="project" value="TreeGrafter"/>
</dbReference>
<dbReference type="GO" id="GO:0055088">
    <property type="term" value="P:lipid homeostasis"/>
    <property type="evidence" value="ECO:0007669"/>
    <property type="project" value="TreeGrafter"/>
</dbReference>
<dbReference type="PROSITE" id="PS51635">
    <property type="entry name" value="PNPLA"/>
    <property type="match status" value="1"/>
</dbReference>
<feature type="domain" description="PNPLA" evidence="3">
    <location>
        <begin position="6"/>
        <end position="178"/>
    </location>
</feature>
<dbReference type="PANTHER" id="PTHR12406">
    <property type="entry name" value="CALCIUM-INDEPENDENT PHOSPHOLIPASE A2 IPLA2 -RELATED"/>
    <property type="match status" value="1"/>
</dbReference>
<sequence>MTSYCLSLSGCGFLGSYHIGAMNCLLKNGSHIMSRLERAAGASVGSLVASLLILAPDKMEPALNVLYEMADELISLRFGALTPGYCLNERLIKVVDGFLPHDISPAQGRLFISVTWKKERKNQLISQFSSREHLLQCLMASCFIPMYSMGYGSDGPIIDGHVCVDGGYTNNLPDFDDIRTITVSPFSGNAEISPKDEANFFDWKMMVCNQIMNVSVNLRNIVRGAQALFPPSREILMNYCELGFKDTFRFLAKHDVLQRQEGTAV</sequence>
<dbReference type="GO" id="GO:0005737">
    <property type="term" value="C:cytoplasm"/>
    <property type="evidence" value="ECO:0007669"/>
    <property type="project" value="TreeGrafter"/>
</dbReference>
<name>A0A183GHD2_HELPZ</name>
<dbReference type="PANTHER" id="PTHR12406:SF38">
    <property type="entry name" value="PNPLA DOMAIN-CONTAINING PROTEIN"/>
    <property type="match status" value="1"/>
</dbReference>
<feature type="short sequence motif" description="GXGXXG" evidence="2">
    <location>
        <begin position="10"/>
        <end position="15"/>
    </location>
</feature>
<dbReference type="OrthoDB" id="197155at2759"/>
<evidence type="ECO:0000313" key="5">
    <source>
        <dbReference type="Proteomes" id="UP000050761"/>
    </source>
</evidence>
<proteinExistence type="predicted"/>
<feature type="short sequence motif" description="GXSXG" evidence="2">
    <location>
        <begin position="41"/>
        <end position="45"/>
    </location>
</feature>
<keyword evidence="2" id="KW-0378">Hydrolase</keyword>
<evidence type="ECO:0000313" key="6">
    <source>
        <dbReference type="WBParaSite" id="HPBE_0002196501-mRNA-1"/>
    </source>
</evidence>
<reference evidence="4 5" key="1">
    <citation type="submission" date="2018-11" db="EMBL/GenBank/DDBJ databases">
        <authorList>
            <consortium name="Pathogen Informatics"/>
        </authorList>
    </citation>
    <scope>NUCLEOTIDE SEQUENCE [LARGE SCALE GENOMIC DNA]</scope>
</reference>
<dbReference type="InterPro" id="IPR033562">
    <property type="entry name" value="PLPL"/>
</dbReference>
<evidence type="ECO:0000256" key="1">
    <source>
        <dbReference type="ARBA" id="ARBA00023098"/>
    </source>
</evidence>
<organism evidence="5 6">
    <name type="scientific">Heligmosomoides polygyrus</name>
    <name type="common">Parasitic roundworm</name>
    <dbReference type="NCBI Taxonomy" id="6339"/>
    <lineage>
        <taxon>Eukaryota</taxon>
        <taxon>Metazoa</taxon>
        <taxon>Ecdysozoa</taxon>
        <taxon>Nematoda</taxon>
        <taxon>Chromadorea</taxon>
        <taxon>Rhabditida</taxon>
        <taxon>Rhabditina</taxon>
        <taxon>Rhabditomorpha</taxon>
        <taxon>Strongyloidea</taxon>
        <taxon>Heligmosomidae</taxon>
        <taxon>Heligmosomoides</taxon>
    </lineage>
</organism>
<dbReference type="GO" id="GO:0004806">
    <property type="term" value="F:triacylglycerol lipase activity"/>
    <property type="evidence" value="ECO:0007669"/>
    <property type="project" value="TreeGrafter"/>
</dbReference>
<evidence type="ECO:0000256" key="2">
    <source>
        <dbReference type="PROSITE-ProRule" id="PRU01161"/>
    </source>
</evidence>
<dbReference type="Pfam" id="PF01734">
    <property type="entry name" value="Patatin"/>
    <property type="match status" value="1"/>
</dbReference>
<dbReference type="GO" id="GO:0005811">
    <property type="term" value="C:lipid droplet"/>
    <property type="evidence" value="ECO:0007669"/>
    <property type="project" value="TreeGrafter"/>
</dbReference>
<evidence type="ECO:0000259" key="3">
    <source>
        <dbReference type="PROSITE" id="PS51635"/>
    </source>
</evidence>
<evidence type="ECO:0000313" key="4">
    <source>
        <dbReference type="EMBL" id="VDP29359.1"/>
    </source>
</evidence>
<feature type="active site" description="Proton acceptor" evidence="2">
    <location>
        <position position="165"/>
    </location>
</feature>
<dbReference type="Proteomes" id="UP000050761">
    <property type="component" value="Unassembled WGS sequence"/>
</dbReference>
<dbReference type="Gene3D" id="3.40.1090.10">
    <property type="entry name" value="Cytosolic phospholipase A2 catalytic domain"/>
    <property type="match status" value="2"/>
</dbReference>
<keyword evidence="5" id="KW-1185">Reference proteome</keyword>
<feature type="short sequence motif" description="DGA/G" evidence="2">
    <location>
        <begin position="165"/>
        <end position="167"/>
    </location>
</feature>
<dbReference type="GO" id="GO:0019433">
    <property type="term" value="P:triglyceride catabolic process"/>
    <property type="evidence" value="ECO:0007669"/>
    <property type="project" value="TreeGrafter"/>
</dbReference>
<dbReference type="EMBL" id="UZAH01033516">
    <property type="protein sequence ID" value="VDP29359.1"/>
    <property type="molecule type" value="Genomic_DNA"/>
</dbReference>
<dbReference type="InterPro" id="IPR016035">
    <property type="entry name" value="Acyl_Trfase/lysoPLipase"/>
</dbReference>
<dbReference type="AlphaFoldDB" id="A0A183GHD2"/>
<dbReference type="InterPro" id="IPR002641">
    <property type="entry name" value="PNPLA_dom"/>
</dbReference>
<accession>A0A183GHD2</accession>
<accession>A0A3P8G2S7</accession>